<organism evidence="2 3">
    <name type="scientific">Trifolium medium</name>
    <dbReference type="NCBI Taxonomy" id="97028"/>
    <lineage>
        <taxon>Eukaryota</taxon>
        <taxon>Viridiplantae</taxon>
        <taxon>Streptophyta</taxon>
        <taxon>Embryophyta</taxon>
        <taxon>Tracheophyta</taxon>
        <taxon>Spermatophyta</taxon>
        <taxon>Magnoliopsida</taxon>
        <taxon>eudicotyledons</taxon>
        <taxon>Gunneridae</taxon>
        <taxon>Pentapetalae</taxon>
        <taxon>rosids</taxon>
        <taxon>fabids</taxon>
        <taxon>Fabales</taxon>
        <taxon>Fabaceae</taxon>
        <taxon>Papilionoideae</taxon>
        <taxon>50 kb inversion clade</taxon>
        <taxon>NPAAA clade</taxon>
        <taxon>Hologalegina</taxon>
        <taxon>IRL clade</taxon>
        <taxon>Trifolieae</taxon>
        <taxon>Trifolium</taxon>
    </lineage>
</organism>
<comment type="caution">
    <text evidence="2">The sequence shown here is derived from an EMBL/GenBank/DDBJ whole genome shotgun (WGS) entry which is preliminary data.</text>
</comment>
<dbReference type="EMBL" id="LXQA010114834">
    <property type="protein sequence ID" value="MCI19443.1"/>
    <property type="molecule type" value="Genomic_DNA"/>
</dbReference>
<protein>
    <recommendedName>
        <fullName evidence="1">DUF4283 domain-containing protein</fullName>
    </recommendedName>
</protein>
<evidence type="ECO:0000313" key="2">
    <source>
        <dbReference type="EMBL" id="MCI19443.1"/>
    </source>
</evidence>
<dbReference type="Proteomes" id="UP000265520">
    <property type="component" value="Unassembled WGS sequence"/>
</dbReference>
<evidence type="ECO:0000259" key="1">
    <source>
        <dbReference type="Pfam" id="PF14111"/>
    </source>
</evidence>
<sequence>MARWKDIEIPDDEIVGVTEDDEEQVEEEVYGRSLAGKLWTDNAYNVRAFKQTIVEFWRLKNPVETQELGKNLYLFRFSSKRDLENVLKNGPWSFDRNILVLKRITGSEQPSEMDLNSMSFWARIYDLPLKLRSESMAKKLSNVMGKFEEADSKES</sequence>
<dbReference type="InterPro" id="IPR040256">
    <property type="entry name" value="At4g02000-like"/>
</dbReference>
<dbReference type="Pfam" id="PF14111">
    <property type="entry name" value="DUF4283"/>
    <property type="match status" value="1"/>
</dbReference>
<feature type="non-terminal residue" evidence="2">
    <location>
        <position position="155"/>
    </location>
</feature>
<dbReference type="InterPro" id="IPR025558">
    <property type="entry name" value="DUF4283"/>
</dbReference>
<dbReference type="AlphaFoldDB" id="A0A392Q4X3"/>
<proteinExistence type="predicted"/>
<dbReference type="PANTHER" id="PTHR31286:SF167">
    <property type="entry name" value="OS09G0268800 PROTEIN"/>
    <property type="match status" value="1"/>
</dbReference>
<feature type="domain" description="DUF4283" evidence="1">
    <location>
        <begin position="31"/>
        <end position="111"/>
    </location>
</feature>
<evidence type="ECO:0000313" key="3">
    <source>
        <dbReference type="Proteomes" id="UP000265520"/>
    </source>
</evidence>
<keyword evidence="3" id="KW-1185">Reference proteome</keyword>
<accession>A0A392Q4X3</accession>
<reference evidence="2 3" key="1">
    <citation type="journal article" date="2018" name="Front. Plant Sci.">
        <title>Red Clover (Trifolium pratense) and Zigzag Clover (T. medium) - A Picture of Genomic Similarities and Differences.</title>
        <authorList>
            <person name="Dluhosova J."/>
            <person name="Istvanek J."/>
            <person name="Nedelnik J."/>
            <person name="Repkova J."/>
        </authorList>
    </citation>
    <scope>NUCLEOTIDE SEQUENCE [LARGE SCALE GENOMIC DNA]</scope>
    <source>
        <strain evidence="3">cv. 10/8</strain>
        <tissue evidence="2">Leaf</tissue>
    </source>
</reference>
<name>A0A392Q4X3_9FABA</name>
<dbReference type="PANTHER" id="PTHR31286">
    <property type="entry name" value="GLYCINE-RICH CELL WALL STRUCTURAL PROTEIN 1.8-LIKE"/>
    <property type="match status" value="1"/>
</dbReference>